<dbReference type="EMBL" id="CM039433">
    <property type="protein sequence ID" value="KAI4328262.1"/>
    <property type="molecule type" value="Genomic_DNA"/>
</dbReference>
<sequence>MDPKSSGMNESFIVPLLMAASTPKTSPPSLGDDSNTTLTFDLPPKSSPSPLQSSPPSPSPSPPPKDSPSPKALPSPSPKTLPSPSPPPSSPPYSPPPPPKDSSSQPSSNKSPPPPYKPTAPPPSNGSSSSGAGTSKKLPPSRLPWYSSLAPNNTSAPNRFSSPPPTVFSPPPISKSNRPPPPHSSAVSAGSHGKSNNSTYSSLNSSSGGGDDNSANYVGAVVAGVFIIIALVVAVVLLLIRRRRKRVQVYAAPHFMPPNSPPMTPDWHYYVQRQHGTGNASKDGIYRNGSQNLLGNPDTGPISAQIVFSYEKIMEITNGFSRQNIIGEGGFGYVYKAQLPDGRMAAVKKLKAGSGQGEREFKTEVEIISRLHHRHLVSLVGYCIEEGQRILIYEFVPNKTLDHHLHGRDMPVLDWAKRRKMAIGAAKVLAYLHEDCSQKIIHRDIKSANILLDDAFEAQVADFGLAKFRIPEFLEKEMKIFLN</sequence>
<proteinExistence type="predicted"/>
<gene>
    <name evidence="1" type="ORF">L6164_020630</name>
</gene>
<accession>A0ACB9MXB1</accession>
<evidence type="ECO:0000313" key="1">
    <source>
        <dbReference type="EMBL" id="KAI4328262.1"/>
    </source>
</evidence>
<evidence type="ECO:0000313" key="2">
    <source>
        <dbReference type="Proteomes" id="UP000828941"/>
    </source>
</evidence>
<reference evidence="1 2" key="1">
    <citation type="journal article" date="2022" name="DNA Res.">
        <title>Chromosomal-level genome assembly of the orchid tree Bauhinia variegata (Leguminosae; Cercidoideae) supports the allotetraploid origin hypothesis of Bauhinia.</title>
        <authorList>
            <person name="Zhong Y."/>
            <person name="Chen Y."/>
            <person name="Zheng D."/>
            <person name="Pang J."/>
            <person name="Liu Y."/>
            <person name="Luo S."/>
            <person name="Meng S."/>
            <person name="Qian L."/>
            <person name="Wei D."/>
            <person name="Dai S."/>
            <person name="Zhou R."/>
        </authorList>
    </citation>
    <scope>NUCLEOTIDE SEQUENCE [LARGE SCALE GENOMIC DNA]</scope>
    <source>
        <strain evidence="1">BV-YZ2020</strain>
    </source>
</reference>
<name>A0ACB9MXB1_BAUVA</name>
<protein>
    <submittedName>
        <fullName evidence="1">Uncharacterized protein</fullName>
    </submittedName>
</protein>
<organism evidence="1 2">
    <name type="scientific">Bauhinia variegata</name>
    <name type="common">Purple orchid tree</name>
    <name type="synonym">Phanera variegata</name>
    <dbReference type="NCBI Taxonomy" id="167791"/>
    <lineage>
        <taxon>Eukaryota</taxon>
        <taxon>Viridiplantae</taxon>
        <taxon>Streptophyta</taxon>
        <taxon>Embryophyta</taxon>
        <taxon>Tracheophyta</taxon>
        <taxon>Spermatophyta</taxon>
        <taxon>Magnoliopsida</taxon>
        <taxon>eudicotyledons</taxon>
        <taxon>Gunneridae</taxon>
        <taxon>Pentapetalae</taxon>
        <taxon>rosids</taxon>
        <taxon>fabids</taxon>
        <taxon>Fabales</taxon>
        <taxon>Fabaceae</taxon>
        <taxon>Cercidoideae</taxon>
        <taxon>Cercideae</taxon>
        <taxon>Bauhiniinae</taxon>
        <taxon>Bauhinia</taxon>
    </lineage>
</organism>
<comment type="caution">
    <text evidence="1">The sequence shown here is derived from an EMBL/GenBank/DDBJ whole genome shotgun (WGS) entry which is preliminary data.</text>
</comment>
<dbReference type="Proteomes" id="UP000828941">
    <property type="component" value="Chromosome 8"/>
</dbReference>
<keyword evidence="2" id="KW-1185">Reference proteome</keyword>